<gene>
    <name evidence="1" type="ORF">KIPB_014513</name>
</gene>
<dbReference type="Proteomes" id="UP000265618">
    <property type="component" value="Unassembled WGS sequence"/>
</dbReference>
<name>A0A391PAD4_9EUKA</name>
<keyword evidence="2" id="KW-1185">Reference proteome</keyword>
<reference evidence="1 2" key="1">
    <citation type="journal article" date="2018" name="PLoS ONE">
        <title>The draft genome of Kipferlia bialata reveals reductive genome evolution in fornicate parasites.</title>
        <authorList>
            <person name="Tanifuji G."/>
            <person name="Takabayashi S."/>
            <person name="Kume K."/>
            <person name="Takagi M."/>
            <person name="Nakayama T."/>
            <person name="Kamikawa R."/>
            <person name="Inagaki Y."/>
            <person name="Hashimoto T."/>
        </authorList>
    </citation>
    <scope>NUCLEOTIDE SEQUENCE [LARGE SCALE GENOMIC DNA]</scope>
    <source>
        <strain evidence="1">NY0173</strain>
    </source>
</reference>
<protein>
    <submittedName>
        <fullName evidence="1">Uncharacterized protein</fullName>
    </submittedName>
</protein>
<accession>A0A391PAD4</accession>
<evidence type="ECO:0000313" key="2">
    <source>
        <dbReference type="Proteomes" id="UP000265618"/>
    </source>
</evidence>
<evidence type="ECO:0000313" key="1">
    <source>
        <dbReference type="EMBL" id="GCA64512.1"/>
    </source>
</evidence>
<organism evidence="1 2">
    <name type="scientific">Kipferlia bialata</name>
    <dbReference type="NCBI Taxonomy" id="797122"/>
    <lineage>
        <taxon>Eukaryota</taxon>
        <taxon>Metamonada</taxon>
        <taxon>Carpediemonas-like organisms</taxon>
        <taxon>Kipferlia</taxon>
    </lineage>
</organism>
<sequence length="104" mass="11353">HHLALSINTTVGKLYMLPGVETLAALERPLRECKEMMKGMKDASATVSEEWCQRAIITLSELAKAQALTNNHQLSPKVLQKVCEAGDGEITRADMSAVGMMLKV</sequence>
<dbReference type="AlphaFoldDB" id="A0A391PAD4"/>
<proteinExistence type="predicted"/>
<comment type="caution">
    <text evidence="1">The sequence shown here is derived from an EMBL/GenBank/DDBJ whole genome shotgun (WGS) entry which is preliminary data.</text>
</comment>
<dbReference type="EMBL" id="BDIP01007500">
    <property type="protein sequence ID" value="GCA64512.1"/>
    <property type="molecule type" value="Genomic_DNA"/>
</dbReference>
<feature type="non-terminal residue" evidence="1">
    <location>
        <position position="1"/>
    </location>
</feature>